<evidence type="ECO:0000256" key="1">
    <source>
        <dbReference type="SAM" id="MobiDB-lite"/>
    </source>
</evidence>
<dbReference type="OrthoDB" id="10507084at2759"/>
<sequence>MQGGHLRLFRRRLTSVLAVASIAGLASAFLLRRKALAEQPLPSAFFSAQITHHVQRDYDKQPQSRSSLLATYWGRLQQDALRSCSALLRGLDWLGTALPSLESYSHTVQKILGYVAIQSGVTAPFRLRSSFPVPELRQQIEERWQTWEEQNTHRDHDGGRTPSIDLFIIGDTPDVVLQLAAAATRAYPVAIAWARTGSLPPPTSSRATSRSSSRSAATDSPQMPIPALRLHISIRDLMAPFGFHDCVQVLLRAGRILHREQDWMNTSQSVDKRGFCSDAPASAAARSILEPEPVLDRALGRVPLEESLMTRGGSVWHAKAALALPHHADNEWSGKNHVSPALLGALHLPSSNDAGCRHLTTDEAPSCERLGTIDLREAGMEYVTSSGASPITSPLDDAIRLHEEDMILFDRLIDNLCDLVELVNYSTIEQKNRCSETNGSTEMNSVSTSAPIVLVFHTRPPEYALQATLPRSWETRQEPFIIGREVGSFEDLDPEEWAEFSQRMSTMPWWSEPGTDLAMYWRLVCRELLERIAHAYPQARMEACDGRLAEPIPPTTLFIGRTPGAIGLALVRQLAAST</sequence>
<protein>
    <submittedName>
        <fullName evidence="2">Uncharacterized protein</fullName>
    </submittedName>
</protein>
<comment type="caution">
    <text evidence="2">The sequence shown here is derived from an EMBL/GenBank/DDBJ whole genome shotgun (WGS) entry which is preliminary data.</text>
</comment>
<feature type="compositionally biased region" description="Low complexity" evidence="1">
    <location>
        <begin position="204"/>
        <end position="218"/>
    </location>
</feature>
<name>A0A7J7IEM4_9RHOD</name>
<reference evidence="2 3" key="1">
    <citation type="journal article" date="2020" name="J. Phycol.">
        <title>Comparative genome analysis reveals Cyanidiococcus gen. nov., a new extremophilic red algal genus sister to Cyanidioschyzon (Cyanidioschyzonaceae, Rhodophyta).</title>
        <authorList>
            <person name="Liu S.-L."/>
            <person name="Chiang Y.-R."/>
            <person name="Yoon H.S."/>
            <person name="Fu H.-Y."/>
        </authorList>
    </citation>
    <scope>NUCLEOTIDE SEQUENCE [LARGE SCALE GENOMIC DNA]</scope>
    <source>
        <strain evidence="2 3">THAL066</strain>
    </source>
</reference>
<organism evidence="2 3">
    <name type="scientific">Cyanidiococcus yangmingshanensis</name>
    <dbReference type="NCBI Taxonomy" id="2690220"/>
    <lineage>
        <taxon>Eukaryota</taxon>
        <taxon>Rhodophyta</taxon>
        <taxon>Bangiophyceae</taxon>
        <taxon>Cyanidiales</taxon>
        <taxon>Cyanidiaceae</taxon>
        <taxon>Cyanidiococcus</taxon>
    </lineage>
</organism>
<keyword evidence="3" id="KW-1185">Reference proteome</keyword>
<proteinExistence type="predicted"/>
<dbReference type="EMBL" id="VWRR01000017">
    <property type="protein sequence ID" value="KAF6000781.1"/>
    <property type="molecule type" value="Genomic_DNA"/>
</dbReference>
<dbReference type="AlphaFoldDB" id="A0A7J7IEM4"/>
<gene>
    <name evidence="2" type="ORF">F1559_000052</name>
</gene>
<dbReference type="Proteomes" id="UP000530660">
    <property type="component" value="Unassembled WGS sequence"/>
</dbReference>
<accession>A0A7J7IEM4</accession>
<feature type="region of interest" description="Disordered" evidence="1">
    <location>
        <begin position="198"/>
        <end position="222"/>
    </location>
</feature>
<evidence type="ECO:0000313" key="2">
    <source>
        <dbReference type="EMBL" id="KAF6000781.1"/>
    </source>
</evidence>
<evidence type="ECO:0000313" key="3">
    <source>
        <dbReference type="Proteomes" id="UP000530660"/>
    </source>
</evidence>